<dbReference type="OrthoDB" id="66881at2759"/>
<evidence type="ECO:0000313" key="7">
    <source>
        <dbReference type="Proteomes" id="UP001085076"/>
    </source>
</evidence>
<reference evidence="6" key="2">
    <citation type="journal article" date="2022" name="Hortic Res">
        <title>The genome of Dioscorea zingiberensis sheds light on the biosynthesis, origin and evolution of the medicinally important diosgenin saponins.</title>
        <authorList>
            <person name="Li Y."/>
            <person name="Tan C."/>
            <person name="Li Z."/>
            <person name="Guo J."/>
            <person name="Li S."/>
            <person name="Chen X."/>
            <person name="Wang C."/>
            <person name="Dai X."/>
            <person name="Yang H."/>
            <person name="Song W."/>
            <person name="Hou L."/>
            <person name="Xu J."/>
            <person name="Tong Z."/>
            <person name="Xu A."/>
            <person name="Yuan X."/>
            <person name="Wang W."/>
            <person name="Yang Q."/>
            <person name="Chen L."/>
            <person name="Sun Z."/>
            <person name="Wang K."/>
            <person name="Pan B."/>
            <person name="Chen J."/>
            <person name="Bao Y."/>
            <person name="Liu F."/>
            <person name="Qi X."/>
            <person name="Gang D.R."/>
            <person name="Wen J."/>
            <person name="Li J."/>
        </authorList>
    </citation>
    <scope>NUCLEOTIDE SEQUENCE</scope>
    <source>
        <strain evidence="6">Dzin_1.0</strain>
    </source>
</reference>
<dbReference type="Gene3D" id="3.50.50.60">
    <property type="entry name" value="FAD/NAD(P)-binding domain"/>
    <property type="match status" value="1"/>
</dbReference>
<dbReference type="InterPro" id="IPR050982">
    <property type="entry name" value="Auxin_biosynth/cation_transpt"/>
</dbReference>
<keyword evidence="5" id="KW-0472">Membrane</keyword>
<dbReference type="Pfam" id="PF13738">
    <property type="entry name" value="Pyr_redox_3"/>
    <property type="match status" value="1"/>
</dbReference>
<keyword evidence="5" id="KW-0812">Transmembrane</keyword>
<evidence type="ECO:0000256" key="5">
    <source>
        <dbReference type="SAM" id="Phobius"/>
    </source>
</evidence>
<dbReference type="InterPro" id="IPR036188">
    <property type="entry name" value="FAD/NAD-bd_sf"/>
</dbReference>
<accession>A0A9D5BXX0</accession>
<evidence type="ECO:0000256" key="1">
    <source>
        <dbReference type="ARBA" id="ARBA00009183"/>
    </source>
</evidence>
<proteinExistence type="inferred from homology"/>
<feature type="transmembrane region" description="Helical" evidence="5">
    <location>
        <begin position="149"/>
        <end position="167"/>
    </location>
</feature>
<comment type="similarity">
    <text evidence="1">Belongs to the FMO family.</text>
</comment>
<evidence type="ECO:0000313" key="6">
    <source>
        <dbReference type="EMBL" id="KAJ0962621.1"/>
    </source>
</evidence>
<dbReference type="AlphaFoldDB" id="A0A9D5BXX0"/>
<comment type="caution">
    <text evidence="6">The sequence shown here is derived from an EMBL/GenBank/DDBJ whole genome shotgun (WGS) entry which is preliminary data.</text>
</comment>
<gene>
    <name evidence="6" type="ORF">J5N97_027743</name>
</gene>
<keyword evidence="5" id="KW-1133">Transmembrane helix</keyword>
<evidence type="ECO:0000256" key="3">
    <source>
        <dbReference type="ARBA" id="ARBA00039148"/>
    </source>
</evidence>
<evidence type="ECO:0000256" key="4">
    <source>
        <dbReference type="ARBA" id="ARBA00047707"/>
    </source>
</evidence>
<reference evidence="6" key="1">
    <citation type="submission" date="2021-03" db="EMBL/GenBank/DDBJ databases">
        <authorList>
            <person name="Li Z."/>
            <person name="Yang C."/>
        </authorList>
    </citation>
    <scope>NUCLEOTIDE SEQUENCE</scope>
    <source>
        <strain evidence="6">Dzin_1.0</strain>
        <tissue evidence="6">Leaf</tissue>
    </source>
</reference>
<protein>
    <recommendedName>
        <fullName evidence="3">indole-3-pyruvate monooxygenase</fullName>
        <ecNumber evidence="3">1.14.13.168</ecNumber>
    </recommendedName>
</protein>
<evidence type="ECO:0000256" key="2">
    <source>
        <dbReference type="ARBA" id="ARBA00023002"/>
    </source>
</evidence>
<dbReference type="PRINTS" id="PR00469">
    <property type="entry name" value="PNDRDTASEII"/>
</dbReference>
<dbReference type="SUPFAM" id="SSF51905">
    <property type="entry name" value="FAD/NAD(P)-binding domain"/>
    <property type="match status" value="1"/>
</dbReference>
<dbReference type="Proteomes" id="UP001085076">
    <property type="component" value="Miscellaneous, Linkage group lg09"/>
</dbReference>
<dbReference type="PANTHER" id="PTHR43539:SF42">
    <property type="entry name" value="OS01G0273800 PROTEIN"/>
    <property type="match status" value="1"/>
</dbReference>
<dbReference type="EC" id="1.14.13.168" evidence="3"/>
<comment type="catalytic activity">
    <reaction evidence="4">
        <text>indole-3-pyruvate + NADPH + O2 + H(+) = (indol-3-yl)acetate + CO2 + NADP(+) + H2O</text>
        <dbReference type="Rhea" id="RHEA:34331"/>
        <dbReference type="ChEBI" id="CHEBI:15377"/>
        <dbReference type="ChEBI" id="CHEBI:15378"/>
        <dbReference type="ChEBI" id="CHEBI:15379"/>
        <dbReference type="ChEBI" id="CHEBI:16526"/>
        <dbReference type="ChEBI" id="CHEBI:17640"/>
        <dbReference type="ChEBI" id="CHEBI:30854"/>
        <dbReference type="ChEBI" id="CHEBI:57783"/>
        <dbReference type="ChEBI" id="CHEBI:58349"/>
        <dbReference type="EC" id="1.14.13.168"/>
    </reaction>
</comment>
<keyword evidence="2" id="KW-0560">Oxidoreductase</keyword>
<organism evidence="6 7">
    <name type="scientific">Dioscorea zingiberensis</name>
    <dbReference type="NCBI Taxonomy" id="325984"/>
    <lineage>
        <taxon>Eukaryota</taxon>
        <taxon>Viridiplantae</taxon>
        <taxon>Streptophyta</taxon>
        <taxon>Embryophyta</taxon>
        <taxon>Tracheophyta</taxon>
        <taxon>Spermatophyta</taxon>
        <taxon>Magnoliopsida</taxon>
        <taxon>Liliopsida</taxon>
        <taxon>Dioscoreales</taxon>
        <taxon>Dioscoreaceae</taxon>
        <taxon>Dioscorea</taxon>
    </lineage>
</organism>
<dbReference type="EMBL" id="JAGGNH010000009">
    <property type="protein sequence ID" value="KAJ0962621.1"/>
    <property type="molecule type" value="Genomic_DNA"/>
</dbReference>
<dbReference type="GO" id="GO:0103075">
    <property type="term" value="F:indole-3-pyruvate monooxygenase activity"/>
    <property type="evidence" value="ECO:0007669"/>
    <property type="project" value="UniProtKB-EC"/>
</dbReference>
<dbReference type="GO" id="GO:0050660">
    <property type="term" value="F:flavin adenine dinucleotide binding"/>
    <property type="evidence" value="ECO:0007669"/>
    <property type="project" value="TreeGrafter"/>
</dbReference>
<sequence length="209" mass="23355">MSKNHFINHIDHYVDHFKLRPRLHCKVESASFDEEDGKWRVAVQDLQTGGIGEYVASFVVVATGGNDQMVVPEFQGVQTFPGEVIHSSSYRNGSKYKGKDVLVVGCGNSGMEIALDLSDSGAKTSIVVRNKFHVVSREFLSWVMPLRKFLPIYILDVLLLFLCYLKYGDTSKYGIQRPMQGPIHLIETAIYPVIDVGTCQKIKSGDIKA</sequence>
<dbReference type="PANTHER" id="PTHR43539">
    <property type="entry name" value="FLAVIN-BINDING MONOOXYGENASE-LIKE PROTEIN (AFU_ORTHOLOGUE AFUA_4G09220)"/>
    <property type="match status" value="1"/>
</dbReference>
<name>A0A9D5BXX0_9LILI</name>
<keyword evidence="7" id="KW-1185">Reference proteome</keyword>